<dbReference type="RefSeq" id="WP_161677958.1">
    <property type="nucleotide sequence ID" value="NZ_JAABLP010000007.1"/>
</dbReference>
<feature type="coiled-coil region" evidence="1">
    <location>
        <begin position="39"/>
        <end position="73"/>
    </location>
</feature>
<keyword evidence="1" id="KW-0175">Coiled coil</keyword>
<dbReference type="Proteomes" id="UP000541347">
    <property type="component" value="Unassembled WGS sequence"/>
</dbReference>
<keyword evidence="2" id="KW-0812">Transmembrane</keyword>
<comment type="caution">
    <text evidence="3">The sequence shown here is derived from an EMBL/GenBank/DDBJ whole genome shotgun (WGS) entry which is preliminary data.</text>
</comment>
<evidence type="ECO:0000313" key="3">
    <source>
        <dbReference type="EMBL" id="NBN65944.1"/>
    </source>
</evidence>
<sequence length="211" mass="22398">MIGLERLPQQQRRIIAWAVLAGLIIVVWSVVIEPLVTAHGDAGARLAQAQLQLQRLERAIGDAEAQLKADTLSDRGTGAPDIWQGENTTLVSASLQQLVQSVSAQSGLTLVSVAEEDRRKVGDVPAVGIVVEAFGDMTAFVDLLLALETHRPIVLVDDLLIRRYQRPAGPLIGDRLPLSARFSIFAPVAPEVGTDSANTASSSTAGIGAPR</sequence>
<keyword evidence="2" id="KW-1133">Transmembrane helix</keyword>
<evidence type="ECO:0000256" key="1">
    <source>
        <dbReference type="SAM" id="Coils"/>
    </source>
</evidence>
<accession>A0ABW9ZLZ9</accession>
<proteinExistence type="predicted"/>
<reference evidence="3 4" key="1">
    <citation type="submission" date="2020-01" db="EMBL/GenBank/DDBJ databases">
        <authorList>
            <person name="Peng S.Y."/>
            <person name="Li J."/>
            <person name="Wang M."/>
            <person name="Wang L."/>
            <person name="Wang C.Q."/>
            <person name="Wang J.R."/>
        </authorList>
    </citation>
    <scope>NUCLEOTIDE SEQUENCE [LARGE SCALE GENOMIC DNA]</scope>
    <source>
        <strain evidence="3 4">XCT-34</strain>
    </source>
</reference>
<dbReference type="Pfam" id="PF10741">
    <property type="entry name" value="T2SSM_b"/>
    <property type="match status" value="1"/>
</dbReference>
<name>A0ABW9ZLZ9_9HYPH</name>
<dbReference type="NCBIfam" id="NF040576">
    <property type="entry name" value="T2SS_GspM_XpsM"/>
    <property type="match status" value="1"/>
</dbReference>
<keyword evidence="4" id="KW-1185">Reference proteome</keyword>
<evidence type="ECO:0008006" key="5">
    <source>
        <dbReference type="Google" id="ProtNLM"/>
    </source>
</evidence>
<feature type="transmembrane region" description="Helical" evidence="2">
    <location>
        <begin position="14"/>
        <end position="31"/>
    </location>
</feature>
<protein>
    <recommendedName>
        <fullName evidence="5">General secretion pathway protein M</fullName>
    </recommendedName>
</protein>
<evidence type="ECO:0000313" key="4">
    <source>
        <dbReference type="Proteomes" id="UP000541347"/>
    </source>
</evidence>
<dbReference type="EMBL" id="JAABLP010000007">
    <property type="protein sequence ID" value="NBN65944.1"/>
    <property type="molecule type" value="Genomic_DNA"/>
</dbReference>
<keyword evidence="2" id="KW-0472">Membrane</keyword>
<organism evidence="3 4">
    <name type="scientific">Pannonibacter tanglangensis</name>
    <dbReference type="NCBI Taxonomy" id="2750084"/>
    <lineage>
        <taxon>Bacteria</taxon>
        <taxon>Pseudomonadati</taxon>
        <taxon>Pseudomonadota</taxon>
        <taxon>Alphaproteobacteria</taxon>
        <taxon>Hyphomicrobiales</taxon>
        <taxon>Stappiaceae</taxon>
        <taxon>Pannonibacter</taxon>
    </lineage>
</organism>
<evidence type="ECO:0000256" key="2">
    <source>
        <dbReference type="SAM" id="Phobius"/>
    </source>
</evidence>
<gene>
    <name evidence="3" type="ORF">GWI71_19805</name>
</gene>
<dbReference type="InterPro" id="IPR034756">
    <property type="entry name" value="T2SSM_b"/>
</dbReference>